<feature type="domain" description="3-keto-alpha-glucoside-1,2-lyase/3-keto-2-hydroxy-glucal hydratase" evidence="2">
    <location>
        <begin position="35"/>
        <end position="229"/>
    </location>
</feature>
<dbReference type="Gene3D" id="2.60.120.560">
    <property type="entry name" value="Exo-inulinase, domain 1"/>
    <property type="match status" value="1"/>
</dbReference>
<evidence type="ECO:0000259" key="2">
    <source>
        <dbReference type="Pfam" id="PF06439"/>
    </source>
</evidence>
<evidence type="ECO:0000313" key="4">
    <source>
        <dbReference type="Proteomes" id="UP000184520"/>
    </source>
</evidence>
<dbReference type="OrthoDB" id="176168at2"/>
<keyword evidence="1" id="KW-0732">Signal</keyword>
<dbReference type="EMBL" id="FQWD01000003">
    <property type="protein sequence ID" value="SHG46060.1"/>
    <property type="molecule type" value="Genomic_DNA"/>
</dbReference>
<feature type="signal peptide" evidence="1">
    <location>
        <begin position="1"/>
        <end position="22"/>
    </location>
</feature>
<dbReference type="Pfam" id="PF06439">
    <property type="entry name" value="3keto-disac_hyd"/>
    <property type="match status" value="1"/>
</dbReference>
<dbReference type="STRING" id="634436.SAMN05216361_2318"/>
<feature type="chain" id="PRO_5013245896" description="3-keto-alpha-glucoside-1,2-lyase/3-keto-2-hydroxy-glucal hydratase domain-containing protein" evidence="1">
    <location>
        <begin position="23"/>
        <end position="232"/>
    </location>
</feature>
<name>A0A1M5K0K5_9ALTE</name>
<dbReference type="InterPro" id="IPR010496">
    <property type="entry name" value="AL/BT2_dom"/>
</dbReference>
<dbReference type="RefSeq" id="WP_073322483.1">
    <property type="nucleotide sequence ID" value="NZ_FQWD01000003.1"/>
</dbReference>
<protein>
    <recommendedName>
        <fullName evidence="2">3-keto-alpha-glucoside-1,2-lyase/3-keto-2-hydroxy-glucal hydratase domain-containing protein</fullName>
    </recommendedName>
</protein>
<evidence type="ECO:0000313" key="3">
    <source>
        <dbReference type="EMBL" id="SHG46060.1"/>
    </source>
</evidence>
<proteinExistence type="predicted"/>
<dbReference type="GO" id="GO:0016787">
    <property type="term" value="F:hydrolase activity"/>
    <property type="evidence" value="ECO:0007669"/>
    <property type="project" value="InterPro"/>
</dbReference>
<evidence type="ECO:0000256" key="1">
    <source>
        <dbReference type="SAM" id="SignalP"/>
    </source>
</evidence>
<organism evidence="3 4">
    <name type="scientific">Marisediminitalea aggregata</name>
    <dbReference type="NCBI Taxonomy" id="634436"/>
    <lineage>
        <taxon>Bacteria</taxon>
        <taxon>Pseudomonadati</taxon>
        <taxon>Pseudomonadota</taxon>
        <taxon>Gammaproteobacteria</taxon>
        <taxon>Alteromonadales</taxon>
        <taxon>Alteromonadaceae</taxon>
        <taxon>Marisediminitalea</taxon>
    </lineage>
</organism>
<sequence length="232" mass="25843">MKALSACAISLFLLGISSSALATDNQLTEQEKQQGWQLLFDGQSLSHWRNYQQDSISPKWQIQDNAITLTDGGAGDIITRQQYGDFELTLDWKISEGGNSGIFFLADEMGKYVFSHAPEIQIIDNERHPDSKLDSRRAGALYDMIAAPAASQKPAGEWNTVKISLHDNVLQVWQNDVMTVHIVMHSSTWEKLVAASKFANWTGFAAQTKGHIGLQDHGDKVAFKNIKIRELP</sequence>
<reference evidence="4" key="1">
    <citation type="submission" date="2016-11" db="EMBL/GenBank/DDBJ databases">
        <authorList>
            <person name="Varghese N."/>
            <person name="Submissions S."/>
        </authorList>
    </citation>
    <scope>NUCLEOTIDE SEQUENCE [LARGE SCALE GENOMIC DNA]</scope>
    <source>
        <strain evidence="4">CGMCC 1.8995</strain>
    </source>
</reference>
<dbReference type="Proteomes" id="UP000184520">
    <property type="component" value="Unassembled WGS sequence"/>
</dbReference>
<keyword evidence="4" id="KW-1185">Reference proteome</keyword>
<accession>A0A1M5K0K5</accession>
<dbReference type="AlphaFoldDB" id="A0A1M5K0K5"/>
<gene>
    <name evidence="3" type="ORF">SAMN05216361_2318</name>
</gene>